<reference evidence="2 3" key="1">
    <citation type="submission" date="2020-02" db="EMBL/GenBank/DDBJ databases">
        <title>Whole-genome analyses of novel actinobacteria.</title>
        <authorList>
            <person name="Sahin N."/>
            <person name="Tokatli A."/>
        </authorList>
    </citation>
    <scope>NUCLEOTIDE SEQUENCE [LARGE SCALE GENOMIC DNA]</scope>
    <source>
        <strain evidence="2 3">YC504</strain>
    </source>
</reference>
<protein>
    <recommendedName>
        <fullName evidence="1">Elp3/MiaA/NifB-like radical SAM core domain-containing protein</fullName>
    </recommendedName>
</protein>
<proteinExistence type="predicted"/>
<dbReference type="CDD" id="cd01335">
    <property type="entry name" value="Radical_SAM"/>
    <property type="match status" value="1"/>
</dbReference>
<evidence type="ECO:0000259" key="1">
    <source>
        <dbReference type="SMART" id="SM00729"/>
    </source>
</evidence>
<dbReference type="InterPro" id="IPR058240">
    <property type="entry name" value="rSAM_sf"/>
</dbReference>
<dbReference type="GO" id="GO:0051536">
    <property type="term" value="F:iron-sulfur cluster binding"/>
    <property type="evidence" value="ECO:0007669"/>
    <property type="project" value="InterPro"/>
</dbReference>
<dbReference type="InterPro" id="IPR006638">
    <property type="entry name" value="Elp3/MiaA/NifB-like_rSAM"/>
</dbReference>
<dbReference type="InterPro" id="IPR005909">
    <property type="entry name" value="RaSEA"/>
</dbReference>
<keyword evidence="3" id="KW-1185">Reference proteome</keyword>
<name>A0A6G4XAD0_9ACTN</name>
<dbReference type="Proteomes" id="UP000481109">
    <property type="component" value="Unassembled WGS sequence"/>
</dbReference>
<gene>
    <name evidence="2" type="ORF">G6045_02230</name>
</gene>
<dbReference type="SUPFAM" id="SSF102114">
    <property type="entry name" value="Radical SAM enzymes"/>
    <property type="match status" value="1"/>
</dbReference>
<feature type="domain" description="Elp3/MiaA/NifB-like radical SAM core" evidence="1">
    <location>
        <begin position="29"/>
        <end position="262"/>
    </location>
</feature>
<dbReference type="AlphaFoldDB" id="A0A6G4XAD0"/>
<dbReference type="SMART" id="SM00729">
    <property type="entry name" value="Elp3"/>
    <property type="match status" value="1"/>
</dbReference>
<evidence type="ECO:0000313" key="2">
    <source>
        <dbReference type="EMBL" id="NGO74506.1"/>
    </source>
</evidence>
<dbReference type="EMBL" id="JAAKZW010000003">
    <property type="protein sequence ID" value="NGO74506.1"/>
    <property type="molecule type" value="Genomic_DNA"/>
</dbReference>
<dbReference type="PIRSF" id="PIRSF004954">
    <property type="entry name" value="Radical_SAM"/>
    <property type="match status" value="1"/>
</dbReference>
<dbReference type="RefSeq" id="WP_165330021.1">
    <property type="nucleotide sequence ID" value="NZ_JAAKZW010000003.1"/>
</dbReference>
<organism evidence="2 3">
    <name type="scientific">Streptomyces mesophilus</name>
    <dbReference type="NCBI Taxonomy" id="1775132"/>
    <lineage>
        <taxon>Bacteria</taxon>
        <taxon>Bacillati</taxon>
        <taxon>Actinomycetota</taxon>
        <taxon>Actinomycetes</taxon>
        <taxon>Kitasatosporales</taxon>
        <taxon>Streptomycetaceae</taxon>
        <taxon>Streptomyces</taxon>
    </lineage>
</organism>
<dbReference type="GO" id="GO:0003824">
    <property type="term" value="F:catalytic activity"/>
    <property type="evidence" value="ECO:0007669"/>
    <property type="project" value="InterPro"/>
</dbReference>
<evidence type="ECO:0000313" key="3">
    <source>
        <dbReference type="Proteomes" id="UP000481109"/>
    </source>
</evidence>
<sequence length="324" mass="37060">MSENLDGPENHDPNLPLYIGTRTFLTRRDLVLSFYTTKCQFQCTYCALPTRSATFEVTAEQINRQIDHVFTEKADQLGRYRQLSFGNEGSALDPRRFHRESVDHLLHRARDMENLEILSIETRPEYVKRDYLEHIAKTTHAPRLDVTVGFETQDDFIRQTVLKKKISRRVMEDRVALLGALGVKLTSYVLVKPAPRMSDEHGVREAVATMEYLKEICDRYGTELTIYLTPTYIAEGSSLQQTTEPGDWTPPTIQSVFEVVLAGHGMGLPVYTGLWSEELADESTDFRGREGYDPELRMAMVRFNRDQDVAHLLPFVNRPLALAG</sequence>
<comment type="caution">
    <text evidence="2">The sequence shown here is derived from an EMBL/GenBank/DDBJ whole genome shotgun (WGS) entry which is preliminary data.</text>
</comment>
<accession>A0A6G4XAD0</accession>